<feature type="transmembrane region" description="Helical" evidence="7">
    <location>
        <begin position="233"/>
        <end position="252"/>
    </location>
</feature>
<comment type="subcellular location">
    <subcellularLocation>
        <location evidence="1">Cell membrane</location>
        <topology evidence="1">Multi-pass membrane protein</topology>
    </subcellularLocation>
</comment>
<feature type="transmembrane region" description="Helical" evidence="7">
    <location>
        <begin position="208"/>
        <end position="227"/>
    </location>
</feature>
<evidence type="ECO:0000313" key="9">
    <source>
        <dbReference type="EMBL" id="NIJ12389.1"/>
    </source>
</evidence>
<dbReference type="InterPro" id="IPR011701">
    <property type="entry name" value="MFS"/>
</dbReference>
<evidence type="ECO:0000256" key="7">
    <source>
        <dbReference type="SAM" id="Phobius"/>
    </source>
</evidence>
<dbReference type="RefSeq" id="WP_243852249.1">
    <property type="nucleotide sequence ID" value="NZ_JAAOYM010000001.1"/>
</dbReference>
<sequence>MPTNNLDASPPRPRTRSSWAPVVALAFAMLVVTSEFSIAAVALPDIGAELGAAPSVAAWVLLAYALPMAAISIPAGRWVDRADPALVIATSMVGVAVSSVLAALAPAMWMLLAARLLQGLAAGLTLAGYLPVIAANVDPDKRGRALSVVVTIMTVGGMAGASLGGVLAGAFGWRSVFLLKLPLVAVAVWLLLRVTGKRRGGLPRPDAALLREAAVLSGAVASLLLAIDLPAKQPALAAGFGLAAIALVALWTRLPQSRQVVDLLRARTFGFTMAGLFLVCFNAGVLTFLLPYFLSDVLDEGPTATGTLMLVFIAAVSAMSPVGGWLADRTGPLTVAASGGAATVAATLLLLTLGPGSGLPTLGWQLALIGAGFGLFNTPIITAILASAPAEGTGTAGGVSATVRMVSQTVAPAVTALCWTVAGGGLTGFRTGVTVLVVIQGLGVLALLAARRGR</sequence>
<reference evidence="9 10" key="1">
    <citation type="submission" date="2020-03" db="EMBL/GenBank/DDBJ databases">
        <title>Sequencing the genomes of 1000 actinobacteria strains.</title>
        <authorList>
            <person name="Klenk H.-P."/>
        </authorList>
    </citation>
    <scope>NUCLEOTIDE SEQUENCE [LARGE SCALE GENOMIC DNA]</scope>
    <source>
        <strain evidence="9 10">DSM 45685</strain>
    </source>
</reference>
<feature type="transmembrane region" description="Helical" evidence="7">
    <location>
        <begin position="273"/>
        <end position="294"/>
    </location>
</feature>
<dbReference type="Pfam" id="PF07690">
    <property type="entry name" value="MFS_1"/>
    <property type="match status" value="1"/>
</dbReference>
<dbReference type="PANTHER" id="PTHR42718:SF46">
    <property type="entry name" value="BLR6921 PROTEIN"/>
    <property type="match status" value="1"/>
</dbReference>
<accession>A0A7X5URG9</accession>
<dbReference type="CDD" id="cd17321">
    <property type="entry name" value="MFS_MMR_MDR_like"/>
    <property type="match status" value="1"/>
</dbReference>
<dbReference type="Gene3D" id="1.20.1250.20">
    <property type="entry name" value="MFS general substrate transporter like domains"/>
    <property type="match status" value="1"/>
</dbReference>
<feature type="transmembrane region" description="Helical" evidence="7">
    <location>
        <begin position="85"/>
        <end position="110"/>
    </location>
</feature>
<keyword evidence="5 7" id="KW-1133">Transmembrane helix</keyword>
<evidence type="ECO:0000259" key="8">
    <source>
        <dbReference type="PROSITE" id="PS50850"/>
    </source>
</evidence>
<evidence type="ECO:0000256" key="4">
    <source>
        <dbReference type="ARBA" id="ARBA00022692"/>
    </source>
</evidence>
<feature type="transmembrane region" description="Helical" evidence="7">
    <location>
        <begin position="22"/>
        <end position="44"/>
    </location>
</feature>
<dbReference type="PROSITE" id="PS50850">
    <property type="entry name" value="MFS"/>
    <property type="match status" value="1"/>
</dbReference>
<proteinExistence type="predicted"/>
<dbReference type="GO" id="GO:0022857">
    <property type="term" value="F:transmembrane transporter activity"/>
    <property type="evidence" value="ECO:0007669"/>
    <property type="project" value="InterPro"/>
</dbReference>
<comment type="caution">
    <text evidence="9">The sequence shown here is derived from an EMBL/GenBank/DDBJ whole genome shotgun (WGS) entry which is preliminary data.</text>
</comment>
<dbReference type="Proteomes" id="UP000545493">
    <property type="component" value="Unassembled WGS sequence"/>
</dbReference>
<feature type="transmembrane region" description="Helical" evidence="7">
    <location>
        <begin position="366"/>
        <end position="388"/>
    </location>
</feature>
<keyword evidence="4 7" id="KW-0812">Transmembrane</keyword>
<feature type="transmembrane region" description="Helical" evidence="7">
    <location>
        <begin position="333"/>
        <end position="354"/>
    </location>
</feature>
<dbReference type="InterPro" id="IPR036259">
    <property type="entry name" value="MFS_trans_sf"/>
</dbReference>
<feature type="transmembrane region" description="Helical" evidence="7">
    <location>
        <begin position="306"/>
        <end position="326"/>
    </location>
</feature>
<organism evidence="9 10">
    <name type="scientific">Saccharomonospora amisosensis</name>
    <dbReference type="NCBI Taxonomy" id="1128677"/>
    <lineage>
        <taxon>Bacteria</taxon>
        <taxon>Bacillati</taxon>
        <taxon>Actinomycetota</taxon>
        <taxon>Actinomycetes</taxon>
        <taxon>Pseudonocardiales</taxon>
        <taxon>Pseudonocardiaceae</taxon>
        <taxon>Saccharomonospora</taxon>
    </lineage>
</organism>
<keyword evidence="10" id="KW-1185">Reference proteome</keyword>
<feature type="transmembrane region" description="Helical" evidence="7">
    <location>
        <begin position="432"/>
        <end position="450"/>
    </location>
</feature>
<evidence type="ECO:0000256" key="2">
    <source>
        <dbReference type="ARBA" id="ARBA00022448"/>
    </source>
</evidence>
<dbReference type="SUPFAM" id="SSF103473">
    <property type="entry name" value="MFS general substrate transporter"/>
    <property type="match status" value="1"/>
</dbReference>
<name>A0A7X5URG9_9PSEU</name>
<evidence type="ECO:0000313" key="10">
    <source>
        <dbReference type="Proteomes" id="UP000545493"/>
    </source>
</evidence>
<dbReference type="InterPro" id="IPR020846">
    <property type="entry name" value="MFS_dom"/>
</dbReference>
<feature type="transmembrane region" description="Helical" evidence="7">
    <location>
        <begin position="56"/>
        <end position="73"/>
    </location>
</feature>
<evidence type="ECO:0000256" key="6">
    <source>
        <dbReference type="ARBA" id="ARBA00023136"/>
    </source>
</evidence>
<dbReference type="EMBL" id="JAAOYM010000001">
    <property type="protein sequence ID" value="NIJ12389.1"/>
    <property type="molecule type" value="Genomic_DNA"/>
</dbReference>
<dbReference type="GO" id="GO:0005886">
    <property type="term" value="C:plasma membrane"/>
    <property type="evidence" value="ECO:0007669"/>
    <property type="project" value="UniProtKB-SubCell"/>
</dbReference>
<evidence type="ECO:0000256" key="1">
    <source>
        <dbReference type="ARBA" id="ARBA00004651"/>
    </source>
</evidence>
<keyword evidence="3" id="KW-1003">Cell membrane</keyword>
<keyword evidence="6 7" id="KW-0472">Membrane</keyword>
<feature type="transmembrane region" description="Helical" evidence="7">
    <location>
        <begin position="116"/>
        <end position="134"/>
    </location>
</feature>
<feature type="transmembrane region" description="Helical" evidence="7">
    <location>
        <begin position="177"/>
        <end position="196"/>
    </location>
</feature>
<keyword evidence="2" id="KW-0813">Transport</keyword>
<feature type="transmembrane region" description="Helical" evidence="7">
    <location>
        <begin position="409"/>
        <end position="426"/>
    </location>
</feature>
<evidence type="ECO:0000256" key="5">
    <source>
        <dbReference type="ARBA" id="ARBA00022989"/>
    </source>
</evidence>
<protein>
    <submittedName>
        <fullName evidence="9">Putative MFS family arabinose efflux permease</fullName>
    </submittedName>
</protein>
<dbReference type="Gene3D" id="1.20.1720.10">
    <property type="entry name" value="Multidrug resistance protein D"/>
    <property type="match status" value="1"/>
</dbReference>
<gene>
    <name evidence="9" type="ORF">FHU38_002733</name>
</gene>
<dbReference type="AlphaFoldDB" id="A0A7X5URG9"/>
<dbReference type="PANTHER" id="PTHR42718">
    <property type="entry name" value="MAJOR FACILITATOR SUPERFAMILY MULTIDRUG TRANSPORTER MFSC"/>
    <property type="match status" value="1"/>
</dbReference>
<evidence type="ECO:0000256" key="3">
    <source>
        <dbReference type="ARBA" id="ARBA00022475"/>
    </source>
</evidence>
<feature type="transmembrane region" description="Helical" evidence="7">
    <location>
        <begin position="146"/>
        <end position="171"/>
    </location>
</feature>
<feature type="domain" description="Major facilitator superfamily (MFS) profile" evidence="8">
    <location>
        <begin position="21"/>
        <end position="454"/>
    </location>
</feature>